<evidence type="ECO:0000256" key="4">
    <source>
        <dbReference type="ARBA" id="ARBA00022777"/>
    </source>
</evidence>
<dbReference type="PROSITE" id="PS50011">
    <property type="entry name" value="PROTEIN_KINASE_DOM"/>
    <property type="match status" value="1"/>
</dbReference>
<evidence type="ECO:0000256" key="2">
    <source>
        <dbReference type="ARBA" id="ARBA00022679"/>
    </source>
</evidence>
<evidence type="ECO:0000313" key="9">
    <source>
        <dbReference type="EMBL" id="VDI34467.1"/>
    </source>
</evidence>
<feature type="binding site" evidence="6">
    <location>
        <position position="73"/>
    </location>
    <ligand>
        <name>ATP</name>
        <dbReference type="ChEBI" id="CHEBI:30616"/>
    </ligand>
</feature>
<dbReference type="OrthoDB" id="504170at2759"/>
<dbReference type="InterPro" id="IPR011009">
    <property type="entry name" value="Kinase-like_dom_sf"/>
</dbReference>
<evidence type="ECO:0000256" key="5">
    <source>
        <dbReference type="ARBA" id="ARBA00022840"/>
    </source>
</evidence>
<evidence type="ECO:0000256" key="6">
    <source>
        <dbReference type="PROSITE-ProRule" id="PRU10141"/>
    </source>
</evidence>
<dbReference type="InterPro" id="IPR000719">
    <property type="entry name" value="Prot_kinase_dom"/>
</dbReference>
<dbReference type="SMART" id="SM00220">
    <property type="entry name" value="S_TKc"/>
    <property type="match status" value="1"/>
</dbReference>
<dbReference type="PANTHER" id="PTHR24342">
    <property type="entry name" value="SERINE/THREONINE-PROTEIN KINASE 17"/>
    <property type="match status" value="1"/>
</dbReference>
<dbReference type="Gene3D" id="1.10.510.10">
    <property type="entry name" value="Transferase(Phosphotransferase) domain 1"/>
    <property type="match status" value="1"/>
</dbReference>
<organism evidence="9 10">
    <name type="scientific">Mytilus galloprovincialis</name>
    <name type="common">Mediterranean mussel</name>
    <dbReference type="NCBI Taxonomy" id="29158"/>
    <lineage>
        <taxon>Eukaryota</taxon>
        <taxon>Metazoa</taxon>
        <taxon>Spiralia</taxon>
        <taxon>Lophotrochozoa</taxon>
        <taxon>Mollusca</taxon>
        <taxon>Bivalvia</taxon>
        <taxon>Autobranchia</taxon>
        <taxon>Pteriomorphia</taxon>
        <taxon>Mytilida</taxon>
        <taxon>Mytiloidea</taxon>
        <taxon>Mytilidae</taxon>
        <taxon>Mytilinae</taxon>
        <taxon>Mytilus</taxon>
    </lineage>
</organism>
<evidence type="ECO:0000256" key="1">
    <source>
        <dbReference type="ARBA" id="ARBA00022527"/>
    </source>
</evidence>
<dbReference type="Proteomes" id="UP000596742">
    <property type="component" value="Unassembled WGS sequence"/>
</dbReference>
<dbReference type="FunFam" id="1.10.510.10:FF:000571">
    <property type="entry name" value="Maternal embryonic leucine zipper kinase"/>
    <property type="match status" value="1"/>
</dbReference>
<dbReference type="Pfam" id="PF00069">
    <property type="entry name" value="Pkinase"/>
    <property type="match status" value="1"/>
</dbReference>
<reference evidence="9" key="1">
    <citation type="submission" date="2018-11" db="EMBL/GenBank/DDBJ databases">
        <authorList>
            <person name="Alioto T."/>
            <person name="Alioto T."/>
        </authorList>
    </citation>
    <scope>NUCLEOTIDE SEQUENCE</scope>
</reference>
<evidence type="ECO:0000313" key="10">
    <source>
        <dbReference type="Proteomes" id="UP000596742"/>
    </source>
</evidence>
<dbReference type="AlphaFoldDB" id="A0A8B6EGY7"/>
<dbReference type="GO" id="GO:0005634">
    <property type="term" value="C:nucleus"/>
    <property type="evidence" value="ECO:0007669"/>
    <property type="project" value="TreeGrafter"/>
</dbReference>
<dbReference type="InterPro" id="IPR008271">
    <property type="entry name" value="Ser/Thr_kinase_AS"/>
</dbReference>
<dbReference type="GO" id="GO:0004674">
    <property type="term" value="F:protein serine/threonine kinase activity"/>
    <property type="evidence" value="ECO:0007669"/>
    <property type="project" value="UniProtKB-KW"/>
</dbReference>
<sequence length="431" mass="48929">MMLNGYNHHYHNSVSGFSPPGKEKYQPNTNIKTHCLSDDYTVVEDIGRGKFAVVRKLVHIETKQTVAAKYIKKRRRGKTCREEILREVVMLENAISHPRLVQLLEVFETPTELILITEYCSGGELFHECVTEESFEERDVVKIMKQILEGLDYLHQRNIVHLDIKPQNILLTHPFPKGDIKLCDLGFACLVNTGEDIRDIIGTVDYVAPEVLDYEPLGLHTDMWSLGVLAYVMLTAHSPFADDNQQKTFLNISQVNLEFPENLFSHLSSASQDFICKLLIKTPKKRMNTRQCLEHPWISGVISPETLLGDSETCKNSEENMIGRCDEQEEKSDVIAEKEIPVEIVQNCSESSDSLLSEHKDLNLVLEEPENIDSEDSIPSKILKCNSNSNILDECEKTKGTENMTCSENECMKDSYKMDDVNSNLSTQAVV</sequence>
<dbReference type="EC" id="2.7.11.1" evidence="9"/>
<comment type="caution">
    <text evidence="9">The sequence shown here is derived from an EMBL/GenBank/DDBJ whole genome shotgun (WGS) entry which is preliminary data.</text>
</comment>
<dbReference type="EMBL" id="UYJE01005148">
    <property type="protein sequence ID" value="VDI34467.1"/>
    <property type="molecule type" value="Genomic_DNA"/>
</dbReference>
<proteinExistence type="inferred from homology"/>
<dbReference type="PROSITE" id="PS00108">
    <property type="entry name" value="PROTEIN_KINASE_ST"/>
    <property type="match status" value="1"/>
</dbReference>
<name>A0A8B6EGY7_MYTGA</name>
<dbReference type="PANTHER" id="PTHR24342:SF12">
    <property type="entry name" value="DEATH-ASSOCIATED PROTEIN KINASE RELATED"/>
    <property type="match status" value="1"/>
</dbReference>
<keyword evidence="3 6" id="KW-0547">Nucleotide-binding</keyword>
<evidence type="ECO:0000256" key="7">
    <source>
        <dbReference type="RuleBase" id="RU000304"/>
    </source>
</evidence>
<dbReference type="InterPro" id="IPR017441">
    <property type="entry name" value="Protein_kinase_ATP_BS"/>
</dbReference>
<accession>A0A8B6EGY7</accession>
<keyword evidence="1 7" id="KW-0723">Serine/threonine-protein kinase</keyword>
<evidence type="ECO:0000256" key="3">
    <source>
        <dbReference type="ARBA" id="ARBA00022741"/>
    </source>
</evidence>
<dbReference type="Gene3D" id="3.30.200.20">
    <property type="entry name" value="Phosphorylase Kinase, domain 1"/>
    <property type="match status" value="1"/>
</dbReference>
<comment type="similarity">
    <text evidence="7">Belongs to the protein kinase superfamily.</text>
</comment>
<dbReference type="GO" id="GO:0005524">
    <property type="term" value="F:ATP binding"/>
    <property type="evidence" value="ECO:0007669"/>
    <property type="project" value="UniProtKB-UniRule"/>
</dbReference>
<keyword evidence="10" id="KW-1185">Reference proteome</keyword>
<feature type="domain" description="Protein kinase" evidence="8">
    <location>
        <begin position="40"/>
        <end position="298"/>
    </location>
</feature>
<dbReference type="GO" id="GO:0043065">
    <property type="term" value="P:positive regulation of apoptotic process"/>
    <property type="evidence" value="ECO:0007669"/>
    <property type="project" value="TreeGrafter"/>
</dbReference>
<dbReference type="PROSITE" id="PS00107">
    <property type="entry name" value="PROTEIN_KINASE_ATP"/>
    <property type="match status" value="1"/>
</dbReference>
<protein>
    <submittedName>
        <fullName evidence="9">Serine/threonine kinase 17</fullName>
        <ecNumber evidence="9">2.7.11.1</ecNumber>
    </submittedName>
</protein>
<dbReference type="SUPFAM" id="SSF56112">
    <property type="entry name" value="Protein kinase-like (PK-like)"/>
    <property type="match status" value="1"/>
</dbReference>
<gene>
    <name evidence="9" type="ORF">MGAL_10B088191</name>
</gene>
<evidence type="ECO:0000259" key="8">
    <source>
        <dbReference type="PROSITE" id="PS50011"/>
    </source>
</evidence>
<keyword evidence="2 9" id="KW-0808">Transferase</keyword>
<keyword evidence="4 9" id="KW-0418">Kinase</keyword>
<keyword evidence="5 6" id="KW-0067">ATP-binding</keyword>
<dbReference type="GO" id="GO:0035556">
    <property type="term" value="P:intracellular signal transduction"/>
    <property type="evidence" value="ECO:0007669"/>
    <property type="project" value="TreeGrafter"/>
</dbReference>